<dbReference type="InterPro" id="IPR056632">
    <property type="entry name" value="DUF7730"/>
</dbReference>
<feature type="domain" description="DUF7730" evidence="1">
    <location>
        <begin position="24"/>
        <end position="213"/>
    </location>
</feature>
<evidence type="ECO:0000313" key="2">
    <source>
        <dbReference type="EMBL" id="KAH7069445.1"/>
    </source>
</evidence>
<dbReference type="PANTHER" id="PTHR38790">
    <property type="entry name" value="2EXR DOMAIN-CONTAINING PROTEIN-RELATED"/>
    <property type="match status" value="1"/>
</dbReference>
<evidence type="ECO:0000259" key="1">
    <source>
        <dbReference type="Pfam" id="PF24864"/>
    </source>
</evidence>
<dbReference type="PANTHER" id="PTHR38790:SF8">
    <property type="entry name" value="F-BOX DOMAIN-CONTAINING PROTEIN"/>
    <property type="match status" value="1"/>
</dbReference>
<dbReference type="Pfam" id="PF24864">
    <property type="entry name" value="DUF7730"/>
    <property type="match status" value="1"/>
</dbReference>
<comment type="caution">
    <text evidence="2">The sequence shown here is derived from an EMBL/GenBank/DDBJ whole genome shotgun (WGS) entry which is preliminary data.</text>
</comment>
<sequence length="334" mass="38285">MGTTPCLYSRGRSGKPAAKKVRGFLALPGELRNKIYRYYFESECRCEVAAQSSRFDEHRPRIVSLWAGVHHSDTQVLKYESKVQKESPATIRISRLLGKYTIVKGLQTNWFTSLFAINLVCKQIHGETLPFIYKKTTFVFDAPVRITNFLNVVSKQKLEHITKLQLHYSTYGAPSWTKDRIWQEKHAQSWMRALTQASKRLVALQTLKIWIALNEYSPSLTLREPWVLPLLQFRRLTCASKASAECAKDSASDLRPKTLKVVDIVFRSRVSGCHFEGNTELAQASDDLHQLFGHAISAAILAATEEEAMADFEEAWNGKYQMWQFFLGFGMEHW</sequence>
<evidence type="ECO:0000313" key="3">
    <source>
        <dbReference type="Proteomes" id="UP000813461"/>
    </source>
</evidence>
<organism evidence="2 3">
    <name type="scientific">Paraphoma chrysanthemicola</name>
    <dbReference type="NCBI Taxonomy" id="798071"/>
    <lineage>
        <taxon>Eukaryota</taxon>
        <taxon>Fungi</taxon>
        <taxon>Dikarya</taxon>
        <taxon>Ascomycota</taxon>
        <taxon>Pezizomycotina</taxon>
        <taxon>Dothideomycetes</taxon>
        <taxon>Pleosporomycetidae</taxon>
        <taxon>Pleosporales</taxon>
        <taxon>Pleosporineae</taxon>
        <taxon>Phaeosphaeriaceae</taxon>
        <taxon>Paraphoma</taxon>
    </lineage>
</organism>
<accession>A0A8K0QUK2</accession>
<reference evidence="2" key="1">
    <citation type="journal article" date="2021" name="Nat. Commun.">
        <title>Genetic determinants of endophytism in the Arabidopsis root mycobiome.</title>
        <authorList>
            <person name="Mesny F."/>
            <person name="Miyauchi S."/>
            <person name="Thiergart T."/>
            <person name="Pickel B."/>
            <person name="Atanasova L."/>
            <person name="Karlsson M."/>
            <person name="Huettel B."/>
            <person name="Barry K.W."/>
            <person name="Haridas S."/>
            <person name="Chen C."/>
            <person name="Bauer D."/>
            <person name="Andreopoulos W."/>
            <person name="Pangilinan J."/>
            <person name="LaButti K."/>
            <person name="Riley R."/>
            <person name="Lipzen A."/>
            <person name="Clum A."/>
            <person name="Drula E."/>
            <person name="Henrissat B."/>
            <person name="Kohler A."/>
            <person name="Grigoriev I.V."/>
            <person name="Martin F.M."/>
            <person name="Hacquard S."/>
        </authorList>
    </citation>
    <scope>NUCLEOTIDE SEQUENCE</scope>
    <source>
        <strain evidence="2">MPI-SDFR-AT-0120</strain>
    </source>
</reference>
<gene>
    <name evidence="2" type="ORF">FB567DRAFT_540139</name>
</gene>
<dbReference type="OrthoDB" id="4757095at2759"/>
<keyword evidence="3" id="KW-1185">Reference proteome</keyword>
<proteinExistence type="predicted"/>
<dbReference type="EMBL" id="JAGMVJ010000029">
    <property type="protein sequence ID" value="KAH7069445.1"/>
    <property type="molecule type" value="Genomic_DNA"/>
</dbReference>
<protein>
    <recommendedName>
        <fullName evidence="1">DUF7730 domain-containing protein</fullName>
    </recommendedName>
</protein>
<dbReference type="Proteomes" id="UP000813461">
    <property type="component" value="Unassembled WGS sequence"/>
</dbReference>
<name>A0A8K0QUK2_9PLEO</name>
<dbReference type="AlphaFoldDB" id="A0A8K0QUK2"/>